<sequence length="151" mass="16953">MDTAKINRILVRRERHLSVRVPVTSNLLFASSSRERRTPSGSCFPFYIAILGIICMARVIFPLIRHHRGDSDTNGSTMTRKRMEGDRRSNIKGSPRLENVSYGGENGYSAKEEIKCRHARNATLCWTDGLYGKDESTKTNATCAEAGEKTE</sequence>
<dbReference type="EMBL" id="JBFOLJ010000015">
    <property type="protein sequence ID" value="KAL2472890.1"/>
    <property type="molecule type" value="Genomic_DNA"/>
</dbReference>
<evidence type="ECO:0000313" key="3">
    <source>
        <dbReference type="EMBL" id="KAL2472890.1"/>
    </source>
</evidence>
<name>A0ABD1Q9K9_9LAMI</name>
<gene>
    <name evidence="3" type="ORF">Fot_48626</name>
</gene>
<reference evidence="4" key="1">
    <citation type="submission" date="2024-07" db="EMBL/GenBank/DDBJ databases">
        <title>Two chromosome-level genome assemblies of Korean endemic species Abeliophyllum distichum and Forsythia ovata (Oleaceae).</title>
        <authorList>
            <person name="Jang H."/>
        </authorList>
    </citation>
    <scope>NUCLEOTIDE SEQUENCE [LARGE SCALE GENOMIC DNA]</scope>
</reference>
<keyword evidence="2" id="KW-1133">Transmembrane helix</keyword>
<keyword evidence="4" id="KW-1185">Reference proteome</keyword>
<evidence type="ECO:0000256" key="2">
    <source>
        <dbReference type="SAM" id="Phobius"/>
    </source>
</evidence>
<protein>
    <submittedName>
        <fullName evidence="3">Uncharacterized protein</fullName>
    </submittedName>
</protein>
<dbReference type="AlphaFoldDB" id="A0ABD1Q9K9"/>
<dbReference type="Proteomes" id="UP001604277">
    <property type="component" value="Unassembled WGS sequence"/>
</dbReference>
<evidence type="ECO:0000256" key="1">
    <source>
        <dbReference type="SAM" id="MobiDB-lite"/>
    </source>
</evidence>
<feature type="transmembrane region" description="Helical" evidence="2">
    <location>
        <begin position="44"/>
        <end position="64"/>
    </location>
</feature>
<keyword evidence="2" id="KW-0812">Transmembrane</keyword>
<accession>A0ABD1Q9K9</accession>
<comment type="caution">
    <text evidence="3">The sequence shown here is derived from an EMBL/GenBank/DDBJ whole genome shotgun (WGS) entry which is preliminary data.</text>
</comment>
<evidence type="ECO:0000313" key="4">
    <source>
        <dbReference type="Proteomes" id="UP001604277"/>
    </source>
</evidence>
<organism evidence="3 4">
    <name type="scientific">Forsythia ovata</name>
    <dbReference type="NCBI Taxonomy" id="205694"/>
    <lineage>
        <taxon>Eukaryota</taxon>
        <taxon>Viridiplantae</taxon>
        <taxon>Streptophyta</taxon>
        <taxon>Embryophyta</taxon>
        <taxon>Tracheophyta</taxon>
        <taxon>Spermatophyta</taxon>
        <taxon>Magnoliopsida</taxon>
        <taxon>eudicotyledons</taxon>
        <taxon>Gunneridae</taxon>
        <taxon>Pentapetalae</taxon>
        <taxon>asterids</taxon>
        <taxon>lamiids</taxon>
        <taxon>Lamiales</taxon>
        <taxon>Oleaceae</taxon>
        <taxon>Forsythieae</taxon>
        <taxon>Forsythia</taxon>
    </lineage>
</organism>
<feature type="region of interest" description="Disordered" evidence="1">
    <location>
        <begin position="71"/>
        <end position="98"/>
    </location>
</feature>
<proteinExistence type="predicted"/>
<keyword evidence="2" id="KW-0472">Membrane</keyword>